<proteinExistence type="predicted"/>
<sequence>MTQITHVFTLLLFSLLLLSQSLPGSAVGRQLDRALTKFQLPQGRQNDVISSLRARKLGVYIRKRARGYPRTRRKSSATRTQVPSSHVIASVFAFLGFFLL</sequence>
<accession>A0A6M2F5X1</accession>
<keyword evidence="1" id="KW-0732">Signal</keyword>
<evidence type="ECO:0000256" key="1">
    <source>
        <dbReference type="SAM" id="SignalP"/>
    </source>
</evidence>
<feature type="chain" id="PRO_5027015942" evidence="1">
    <location>
        <begin position="29"/>
        <end position="100"/>
    </location>
</feature>
<evidence type="ECO:0000313" key="2">
    <source>
        <dbReference type="EMBL" id="NUU92932.1"/>
    </source>
</evidence>
<name>A0A6M2F5X1_9ROSI</name>
<dbReference type="AlphaFoldDB" id="A0A6M2F5X1"/>
<protein>
    <submittedName>
        <fullName evidence="2">Uncharacterized protein</fullName>
    </submittedName>
</protein>
<feature type="signal peptide" evidence="1">
    <location>
        <begin position="1"/>
        <end position="28"/>
    </location>
</feature>
<reference evidence="2" key="1">
    <citation type="submission" date="2020-03" db="EMBL/GenBank/DDBJ databases">
        <authorList>
            <person name="Zhang R."/>
        </authorList>
    </citation>
    <scope>NUCLEOTIDE SEQUENCE</scope>
</reference>
<organism evidence="2">
    <name type="scientific">Populus davidiana</name>
    <dbReference type="NCBI Taxonomy" id="266767"/>
    <lineage>
        <taxon>Eukaryota</taxon>
        <taxon>Viridiplantae</taxon>
        <taxon>Streptophyta</taxon>
        <taxon>Embryophyta</taxon>
        <taxon>Tracheophyta</taxon>
        <taxon>Spermatophyta</taxon>
        <taxon>Magnoliopsida</taxon>
        <taxon>eudicotyledons</taxon>
        <taxon>Gunneridae</taxon>
        <taxon>Pentapetalae</taxon>
        <taxon>rosids</taxon>
        <taxon>fabids</taxon>
        <taxon>Malpighiales</taxon>
        <taxon>Salicaceae</taxon>
        <taxon>Saliceae</taxon>
        <taxon>Populus</taxon>
    </lineage>
</organism>
<dbReference type="EMBL" id="GILB01012599">
    <property type="protein sequence ID" value="NUU92932.1"/>
    <property type="molecule type" value="Transcribed_RNA"/>
</dbReference>